<dbReference type="InterPro" id="IPR013752">
    <property type="entry name" value="KPA_reductase"/>
</dbReference>
<keyword evidence="4" id="KW-0566">Pantothenate biosynthesis</keyword>
<dbReference type="InterPro" id="IPR003710">
    <property type="entry name" value="ApbA"/>
</dbReference>
<protein>
    <recommendedName>
        <fullName evidence="4">2-dehydropantoate 2-reductase</fullName>
        <ecNumber evidence="4">1.1.1.169</ecNumber>
    </recommendedName>
    <alternativeName>
        <fullName evidence="4">Ketopantoate reductase</fullName>
    </alternativeName>
</protein>
<dbReference type="InterPro" id="IPR008927">
    <property type="entry name" value="6-PGluconate_DH-like_C_sf"/>
</dbReference>
<comment type="similarity">
    <text evidence="1 4">Belongs to the ketopantoate reductase family.</text>
</comment>
<evidence type="ECO:0000256" key="2">
    <source>
        <dbReference type="ARBA" id="ARBA00022857"/>
    </source>
</evidence>
<dbReference type="SUPFAM" id="SSF51735">
    <property type="entry name" value="NAD(P)-binding Rossmann-fold domains"/>
    <property type="match status" value="1"/>
</dbReference>
<dbReference type="InterPro" id="IPR013332">
    <property type="entry name" value="KPR_N"/>
</dbReference>
<feature type="domain" description="Ketopantoate reductase C-terminal" evidence="6">
    <location>
        <begin position="176"/>
        <end position="297"/>
    </location>
</feature>
<dbReference type="PANTHER" id="PTHR21708:SF26">
    <property type="entry name" value="2-DEHYDROPANTOATE 2-REDUCTASE"/>
    <property type="match status" value="1"/>
</dbReference>
<dbReference type="SUPFAM" id="SSF48179">
    <property type="entry name" value="6-phosphogluconate dehydrogenase C-terminal domain-like"/>
    <property type="match status" value="1"/>
</dbReference>
<dbReference type="Pfam" id="PF02558">
    <property type="entry name" value="ApbA"/>
    <property type="match status" value="1"/>
</dbReference>
<comment type="function">
    <text evidence="4">Catalyzes the NADPH-dependent reduction of ketopantoate into pantoic acid.</text>
</comment>
<proteinExistence type="inferred from homology"/>
<organism evidence="7 8">
    <name type="scientific">Halobacillus amylolyticus</name>
    <dbReference type="NCBI Taxonomy" id="2932259"/>
    <lineage>
        <taxon>Bacteria</taxon>
        <taxon>Bacillati</taxon>
        <taxon>Bacillota</taxon>
        <taxon>Bacilli</taxon>
        <taxon>Bacillales</taxon>
        <taxon>Bacillaceae</taxon>
        <taxon>Halobacillus</taxon>
    </lineage>
</organism>
<dbReference type="InterPro" id="IPR036291">
    <property type="entry name" value="NAD(P)-bd_dom_sf"/>
</dbReference>
<keyword evidence="8" id="KW-1185">Reference proteome</keyword>
<dbReference type="InterPro" id="IPR013328">
    <property type="entry name" value="6PGD_dom2"/>
</dbReference>
<dbReference type="InterPro" id="IPR051402">
    <property type="entry name" value="KPR-Related"/>
</dbReference>
<keyword evidence="2 4" id="KW-0521">NADP</keyword>
<dbReference type="Gene3D" id="3.40.50.720">
    <property type="entry name" value="NAD(P)-binding Rossmann-like Domain"/>
    <property type="match status" value="1"/>
</dbReference>
<dbReference type="Pfam" id="PF08546">
    <property type="entry name" value="ApbA_C"/>
    <property type="match status" value="1"/>
</dbReference>
<evidence type="ECO:0000256" key="3">
    <source>
        <dbReference type="ARBA" id="ARBA00023002"/>
    </source>
</evidence>
<accession>A0ABY4HAN5</accession>
<reference evidence="7" key="1">
    <citation type="submission" date="2022-04" db="EMBL/GenBank/DDBJ databases">
        <title>Halobacillus sp. isolated from saltern.</title>
        <authorList>
            <person name="Won M."/>
            <person name="Lee C.-M."/>
            <person name="Woen H.-Y."/>
            <person name="Kwon S.-W."/>
        </authorList>
    </citation>
    <scope>NUCLEOTIDE SEQUENCE</scope>
    <source>
        <strain evidence="7">SSHM10-5</strain>
    </source>
</reference>
<evidence type="ECO:0000256" key="4">
    <source>
        <dbReference type="RuleBase" id="RU362068"/>
    </source>
</evidence>
<name>A0ABY4HAN5_9BACI</name>
<dbReference type="EC" id="1.1.1.169" evidence="4"/>
<gene>
    <name evidence="7" type="ORF">MUO15_18135</name>
</gene>
<dbReference type="RefSeq" id="WP_245031513.1">
    <property type="nucleotide sequence ID" value="NZ_CP095075.1"/>
</dbReference>
<dbReference type="Gene3D" id="1.10.1040.10">
    <property type="entry name" value="N-(1-d-carboxylethyl)-l-norvaline Dehydrogenase, domain 2"/>
    <property type="match status" value="1"/>
</dbReference>
<sequence length="307" mass="33786">MNIGVAGAGAVGCYFGGLLKKAGHHVTFLARGSHLTAMKEDGLFIQREQDTIHITNEFTNDPSDLADSDLILFCVKSNDTEGMAQQLRTSLNKHALIVTMQNGVENEEMLKAIFDTDRVLSSATYVQAFVEAPGKIRQQGRVKLVVGELGQSTTSECLAIVEEFQKAGIDTVHSANILERKWHKLLWNATFNPLSAVSSARVGQILDDENLRKTAGTICSEVVEVAVKTGIPLDREATIAKIFSNAELARDHQTSMLQDRLQGKRMEVEAMCGFIVRQSADLDVSAPTLHSIYSILNFFDRKYVEAK</sequence>
<dbReference type="NCBIfam" id="TIGR00745">
    <property type="entry name" value="apbA_panE"/>
    <property type="match status" value="1"/>
</dbReference>
<comment type="pathway">
    <text evidence="4">Cofactor biosynthesis; (R)-pantothenate biosynthesis; (R)-pantoate from 3-methyl-2-oxobutanoate: step 2/2.</text>
</comment>
<dbReference type="EMBL" id="CP095075">
    <property type="protein sequence ID" value="UOR11488.1"/>
    <property type="molecule type" value="Genomic_DNA"/>
</dbReference>
<evidence type="ECO:0000313" key="8">
    <source>
        <dbReference type="Proteomes" id="UP000830326"/>
    </source>
</evidence>
<dbReference type="Proteomes" id="UP000830326">
    <property type="component" value="Chromosome"/>
</dbReference>
<comment type="catalytic activity">
    <reaction evidence="4">
        <text>(R)-pantoate + NADP(+) = 2-dehydropantoate + NADPH + H(+)</text>
        <dbReference type="Rhea" id="RHEA:16233"/>
        <dbReference type="ChEBI" id="CHEBI:11561"/>
        <dbReference type="ChEBI" id="CHEBI:15378"/>
        <dbReference type="ChEBI" id="CHEBI:15980"/>
        <dbReference type="ChEBI" id="CHEBI:57783"/>
        <dbReference type="ChEBI" id="CHEBI:58349"/>
        <dbReference type="EC" id="1.1.1.169"/>
    </reaction>
</comment>
<dbReference type="PANTHER" id="PTHR21708">
    <property type="entry name" value="PROBABLE 2-DEHYDROPANTOATE 2-REDUCTASE"/>
    <property type="match status" value="1"/>
</dbReference>
<feature type="domain" description="Ketopantoate reductase N-terminal" evidence="5">
    <location>
        <begin position="3"/>
        <end position="149"/>
    </location>
</feature>
<evidence type="ECO:0000313" key="7">
    <source>
        <dbReference type="EMBL" id="UOR11488.1"/>
    </source>
</evidence>
<evidence type="ECO:0000259" key="5">
    <source>
        <dbReference type="Pfam" id="PF02558"/>
    </source>
</evidence>
<evidence type="ECO:0000259" key="6">
    <source>
        <dbReference type="Pfam" id="PF08546"/>
    </source>
</evidence>
<evidence type="ECO:0000256" key="1">
    <source>
        <dbReference type="ARBA" id="ARBA00007870"/>
    </source>
</evidence>
<keyword evidence="3 4" id="KW-0560">Oxidoreductase</keyword>